<dbReference type="Proteomes" id="UP000552097">
    <property type="component" value="Unassembled WGS sequence"/>
</dbReference>
<dbReference type="EMBL" id="JACHMO010000001">
    <property type="protein sequence ID" value="MBB5805577.1"/>
    <property type="molecule type" value="Genomic_DNA"/>
</dbReference>
<evidence type="ECO:0000256" key="1">
    <source>
        <dbReference type="ARBA" id="ARBA00022679"/>
    </source>
</evidence>
<keyword evidence="1 5" id="KW-0808">Transferase</keyword>
<evidence type="ECO:0000259" key="4">
    <source>
        <dbReference type="PROSITE" id="PS51186"/>
    </source>
</evidence>
<protein>
    <submittedName>
        <fullName evidence="5">GNAT superfamily N-acetyltransferase</fullName>
    </submittedName>
</protein>
<keyword evidence="6" id="KW-1185">Reference proteome</keyword>
<evidence type="ECO:0000313" key="5">
    <source>
        <dbReference type="EMBL" id="MBB5805577.1"/>
    </source>
</evidence>
<dbReference type="PANTHER" id="PTHR43877">
    <property type="entry name" value="AMINOALKYLPHOSPHONATE N-ACETYLTRANSFERASE-RELATED-RELATED"/>
    <property type="match status" value="1"/>
</dbReference>
<evidence type="ECO:0000313" key="6">
    <source>
        <dbReference type="Proteomes" id="UP000552097"/>
    </source>
</evidence>
<keyword evidence="2" id="KW-0012">Acyltransferase</keyword>
<dbReference type="PROSITE" id="PS51186">
    <property type="entry name" value="GNAT"/>
    <property type="match status" value="1"/>
</dbReference>
<dbReference type="InterPro" id="IPR000182">
    <property type="entry name" value="GNAT_dom"/>
</dbReference>
<feature type="compositionally biased region" description="Basic and acidic residues" evidence="3">
    <location>
        <begin position="8"/>
        <end position="19"/>
    </location>
</feature>
<feature type="region of interest" description="Disordered" evidence="3">
    <location>
        <begin position="1"/>
        <end position="36"/>
    </location>
</feature>
<evidence type="ECO:0000256" key="3">
    <source>
        <dbReference type="SAM" id="MobiDB-lite"/>
    </source>
</evidence>
<dbReference type="InterPro" id="IPR016181">
    <property type="entry name" value="Acyl_CoA_acyltransferase"/>
</dbReference>
<dbReference type="InterPro" id="IPR050832">
    <property type="entry name" value="Bact_Acetyltransf"/>
</dbReference>
<reference evidence="5 6" key="1">
    <citation type="submission" date="2020-08" db="EMBL/GenBank/DDBJ databases">
        <title>Sequencing the genomes of 1000 actinobacteria strains.</title>
        <authorList>
            <person name="Klenk H.-P."/>
        </authorList>
    </citation>
    <scope>NUCLEOTIDE SEQUENCE [LARGE SCALE GENOMIC DNA]</scope>
    <source>
        <strain evidence="5 6">DSM 45486</strain>
    </source>
</reference>
<sequence length="233" mass="24300">MSEQVAADEARVVSERAAENKPGAVSERAAENEAGVVSERAVANEPGAVSERAVANEPGAVRAEIAELTSAGVLACADGLTDLLADAVAGGASVGFLSPLSREDALKWWRALAAPVANGVLALWVARDGERVLGTVQLRFASMPNGAHRAEVAKLLVHRDARRSGLGLALLDVAEREAAKRGVTLLVLDTETGSGAEPLYRRAGWTEVGVIPDYATDPTGVPRPTTVFYKQLG</sequence>
<dbReference type="Pfam" id="PF00583">
    <property type="entry name" value="Acetyltransf_1"/>
    <property type="match status" value="1"/>
</dbReference>
<accession>A0A7W9HNJ5</accession>
<dbReference type="SUPFAM" id="SSF55729">
    <property type="entry name" value="Acyl-CoA N-acyltransferases (Nat)"/>
    <property type="match status" value="1"/>
</dbReference>
<evidence type="ECO:0000256" key="2">
    <source>
        <dbReference type="ARBA" id="ARBA00023315"/>
    </source>
</evidence>
<dbReference type="PANTHER" id="PTHR43877:SF2">
    <property type="entry name" value="AMINOALKYLPHOSPHONATE N-ACETYLTRANSFERASE-RELATED"/>
    <property type="match status" value="1"/>
</dbReference>
<dbReference type="AlphaFoldDB" id="A0A7W9HNJ5"/>
<dbReference type="Gene3D" id="3.40.630.30">
    <property type="match status" value="1"/>
</dbReference>
<gene>
    <name evidence="5" type="ORF">F4560_005345</name>
</gene>
<comment type="caution">
    <text evidence="5">The sequence shown here is derived from an EMBL/GenBank/DDBJ whole genome shotgun (WGS) entry which is preliminary data.</text>
</comment>
<name>A0A7W9HNJ5_9PSEU</name>
<organism evidence="5 6">
    <name type="scientific">Saccharothrix ecbatanensis</name>
    <dbReference type="NCBI Taxonomy" id="1105145"/>
    <lineage>
        <taxon>Bacteria</taxon>
        <taxon>Bacillati</taxon>
        <taxon>Actinomycetota</taxon>
        <taxon>Actinomycetes</taxon>
        <taxon>Pseudonocardiales</taxon>
        <taxon>Pseudonocardiaceae</taxon>
        <taxon>Saccharothrix</taxon>
    </lineage>
</organism>
<dbReference type="GO" id="GO:0016747">
    <property type="term" value="F:acyltransferase activity, transferring groups other than amino-acyl groups"/>
    <property type="evidence" value="ECO:0007669"/>
    <property type="project" value="InterPro"/>
</dbReference>
<proteinExistence type="predicted"/>
<feature type="domain" description="N-acetyltransferase" evidence="4">
    <location>
        <begin position="63"/>
        <end position="233"/>
    </location>
</feature>
<dbReference type="CDD" id="cd04301">
    <property type="entry name" value="NAT_SF"/>
    <property type="match status" value="1"/>
</dbReference>
<dbReference type="RefSeq" id="WP_312869486.1">
    <property type="nucleotide sequence ID" value="NZ_JACHMO010000001.1"/>
</dbReference>